<dbReference type="KEGG" id="mcos:GM418_11925"/>
<dbReference type="SUPFAM" id="SSF52266">
    <property type="entry name" value="SGNH hydrolase"/>
    <property type="match status" value="1"/>
</dbReference>
<organism evidence="3 4">
    <name type="scientific">Maribellus comscasis</name>
    <dbReference type="NCBI Taxonomy" id="2681766"/>
    <lineage>
        <taxon>Bacteria</taxon>
        <taxon>Pseudomonadati</taxon>
        <taxon>Bacteroidota</taxon>
        <taxon>Bacteroidia</taxon>
        <taxon>Marinilabiliales</taxon>
        <taxon>Prolixibacteraceae</taxon>
        <taxon>Maribellus</taxon>
    </lineage>
</organism>
<proteinExistence type="predicted"/>
<dbReference type="InterPro" id="IPR005181">
    <property type="entry name" value="SASA"/>
</dbReference>
<dbReference type="GO" id="GO:0016788">
    <property type="term" value="F:hydrolase activity, acting on ester bonds"/>
    <property type="evidence" value="ECO:0007669"/>
    <property type="project" value="UniProtKB-ARBA"/>
</dbReference>
<dbReference type="InterPro" id="IPR036514">
    <property type="entry name" value="SGNH_hydro_sf"/>
</dbReference>
<gene>
    <name evidence="3" type="ORF">GM418_11925</name>
</gene>
<evidence type="ECO:0000313" key="3">
    <source>
        <dbReference type="EMBL" id="QGY44339.1"/>
    </source>
</evidence>
<sequence>MKIKSLLLFTLFFLNISGKSQEKPFDLYLLIGQSNMAGRGTVEARDTIIPERVFTLNKNNKWVPAQDPIHFDKSVAGVGLGRTFGIEMAKTNPEKIIGLIPCAVGGSSIEAWTPGGFHDQTNSYPWDDMEKRLKIALQKGKLKGILWHQGESDSNPEKCKTYSEKLEVLISEVRKLAGDETIPFLAGELGRFKIKENSKKFAKEGISPAKTVVKETKALMKKDNNAAFVSSRGLHHRGDNTHFDSKSYRTFGKRYAEKMTQLQKK</sequence>
<evidence type="ECO:0000259" key="2">
    <source>
        <dbReference type="Pfam" id="PF03629"/>
    </source>
</evidence>
<accession>A0A6I6JSX6</accession>
<evidence type="ECO:0000313" key="4">
    <source>
        <dbReference type="Proteomes" id="UP000428260"/>
    </source>
</evidence>
<dbReference type="Proteomes" id="UP000428260">
    <property type="component" value="Chromosome"/>
</dbReference>
<protein>
    <submittedName>
        <fullName evidence="3">Sialate O-acetylesterase</fullName>
    </submittedName>
</protein>
<name>A0A6I6JSX6_9BACT</name>
<reference evidence="3 4" key="1">
    <citation type="submission" date="2019-11" db="EMBL/GenBank/DDBJ databases">
        <authorList>
            <person name="Zheng R.K."/>
            <person name="Sun C.M."/>
        </authorList>
    </citation>
    <scope>NUCLEOTIDE SEQUENCE [LARGE SCALE GENOMIC DNA]</scope>
    <source>
        <strain evidence="3 4">WC007</strain>
    </source>
</reference>
<evidence type="ECO:0000256" key="1">
    <source>
        <dbReference type="ARBA" id="ARBA00022801"/>
    </source>
</evidence>
<dbReference type="InterPro" id="IPR052940">
    <property type="entry name" value="Carb_Esterase_6"/>
</dbReference>
<dbReference type="RefSeq" id="WP_158866355.1">
    <property type="nucleotide sequence ID" value="NZ_CP046401.1"/>
</dbReference>
<dbReference type="Pfam" id="PF03629">
    <property type="entry name" value="SASA"/>
    <property type="match status" value="1"/>
</dbReference>
<keyword evidence="1" id="KW-0378">Hydrolase</keyword>
<keyword evidence="4" id="KW-1185">Reference proteome</keyword>
<dbReference type="EMBL" id="CP046401">
    <property type="protein sequence ID" value="QGY44339.1"/>
    <property type="molecule type" value="Genomic_DNA"/>
</dbReference>
<feature type="domain" description="Sialate O-acetylesterase" evidence="2">
    <location>
        <begin position="25"/>
        <end position="260"/>
    </location>
</feature>
<dbReference type="PANTHER" id="PTHR31988">
    <property type="entry name" value="ESTERASE, PUTATIVE (DUF303)-RELATED"/>
    <property type="match status" value="1"/>
</dbReference>
<dbReference type="PANTHER" id="PTHR31988:SF19">
    <property type="entry name" value="9-O-ACETYL-N-ACETYLNEURAMINIC ACID DEACETYLASE-RELATED"/>
    <property type="match status" value="1"/>
</dbReference>
<dbReference type="Gene3D" id="3.40.50.1110">
    <property type="entry name" value="SGNH hydrolase"/>
    <property type="match status" value="1"/>
</dbReference>
<dbReference type="AlphaFoldDB" id="A0A6I6JSX6"/>